<gene>
    <name evidence="1" type="ordered locus">XBJ1_1915</name>
</gene>
<dbReference type="Proteomes" id="UP000002045">
    <property type="component" value="Chromosome"/>
</dbReference>
<evidence type="ECO:0000313" key="1">
    <source>
        <dbReference type="EMBL" id="CBJ81041.1"/>
    </source>
</evidence>
<organism evidence="1 2">
    <name type="scientific">Xenorhabdus bovienii (strain SS-2004)</name>
    <name type="common">Xenorhabdus nematophila subsp. bovienii</name>
    <dbReference type="NCBI Taxonomy" id="406818"/>
    <lineage>
        <taxon>Bacteria</taxon>
        <taxon>Pseudomonadati</taxon>
        <taxon>Pseudomonadota</taxon>
        <taxon>Gammaproteobacteria</taxon>
        <taxon>Enterobacterales</taxon>
        <taxon>Morganellaceae</taxon>
        <taxon>Xenorhabdus</taxon>
    </lineage>
</organism>
<evidence type="ECO:0000313" key="2">
    <source>
        <dbReference type="Proteomes" id="UP000002045"/>
    </source>
</evidence>
<sequence>MFVQSIVALSVLLTESITMTLGIYLPFLPFDVLIGLQSLP</sequence>
<protein>
    <submittedName>
        <fullName evidence="1">P-type ATPase, Mg2+ ATPase transport protein</fullName>
    </submittedName>
</protein>
<reference evidence="1" key="1">
    <citation type="journal article" date="2011" name="PLoS ONE">
        <title>The entomopathogenic bacterial endosymbionts xenorhabdus and photorhabdus: convergent lifestyles from divergent genomes.</title>
        <authorList>
            <person name="Chaston J.M."/>
            <person name="Suen G."/>
            <person name="Tucker S.L."/>
            <person name="Andersen A.W."/>
            <person name="Bhasin A."/>
            <person name="Bode E."/>
            <person name="Bode H.B."/>
            <person name="Brachmann A.O."/>
            <person name="Cowles C.E."/>
            <person name="Cowles K.N."/>
            <person name="Darby C."/>
            <person name="de Leon L."/>
            <person name="Drace K."/>
            <person name="Du Z."/>
            <person name="Givaudan A."/>
            <person name="Herbert Tran E.E."/>
            <person name="Jewell K.A."/>
            <person name="Knack J.J."/>
            <person name="Krasomil-Osterfeld K.C."/>
            <person name="Kukor R."/>
            <person name="Lanois A."/>
            <person name="Latreille P."/>
            <person name="Leimgruber N.K."/>
            <person name="Lipke C.M."/>
            <person name="Liu R."/>
            <person name="Lu X."/>
            <person name="Martens E.C."/>
            <person name="Marri P.R."/>
            <person name="Medigue C."/>
            <person name="Menard M.L."/>
            <person name="Miller N.M."/>
            <person name="Morales-Soto N."/>
            <person name="Norton S."/>
            <person name="Ogier J.C."/>
            <person name="Orchard S.S."/>
            <person name="Park D."/>
            <person name="Park Y."/>
            <person name="Qurollo B.A."/>
            <person name="Sugar D.R."/>
            <person name="Richards G.R."/>
            <person name="Rouy Z."/>
            <person name="Slominski B."/>
            <person name="Slominski K."/>
            <person name="Snyder H."/>
            <person name="Tjaden B.C."/>
            <person name="van der Hoeven R."/>
            <person name="Welch R.D."/>
            <person name="Wheeler C."/>
            <person name="Xiang B."/>
            <person name="Barbazuk B."/>
            <person name="Gaudriault S."/>
            <person name="Goodner B."/>
            <person name="Slater S.C."/>
            <person name="Forst S."/>
            <person name="Goldman B.S."/>
            <person name="Goodrich-Blair H."/>
        </authorList>
    </citation>
    <scope>NUCLEOTIDE SEQUENCE [LARGE SCALE GENOMIC DNA]</scope>
    <source>
        <strain evidence="1">SS-2004</strain>
    </source>
</reference>
<dbReference type="EMBL" id="FN667741">
    <property type="protein sequence ID" value="CBJ81041.1"/>
    <property type="molecule type" value="Genomic_DNA"/>
</dbReference>
<dbReference type="STRING" id="406818.XBJ1_1915"/>
<proteinExistence type="predicted"/>
<dbReference type="KEGG" id="xbo:XBJ1_1915"/>
<dbReference type="AlphaFoldDB" id="D3V2S6"/>
<dbReference type="HOGENOM" id="CLU_210516_0_0_6"/>
<name>D3V2S6_XENBS</name>
<accession>D3V2S6</accession>